<proteinExistence type="predicted"/>
<evidence type="ECO:0000313" key="2">
    <source>
        <dbReference type="Proteomes" id="UP000178811"/>
    </source>
</evidence>
<sequence>MNSIKTYLNSLGRGARVLVLSLAVIFGSAAVVQAATTISTSILTNGTLGVTGVSTFGGTASTTISVAGVLTTPSGATALFLGGASTTQFTLLSGDTIKNATASSTVLSGSLTVGGGTGSATLTVTNTANATSTATVGCVVTTATSSATQIKLLFNTVATSTTINGASVAGFVLWAYGSNCTN</sequence>
<reference evidence="1 2" key="1">
    <citation type="journal article" date="2016" name="Nat. Commun.">
        <title>Thousands of microbial genomes shed light on interconnected biogeochemical processes in an aquifer system.</title>
        <authorList>
            <person name="Anantharaman K."/>
            <person name="Brown C.T."/>
            <person name="Hug L.A."/>
            <person name="Sharon I."/>
            <person name="Castelle C.J."/>
            <person name="Probst A.J."/>
            <person name="Thomas B.C."/>
            <person name="Singh A."/>
            <person name="Wilkins M.J."/>
            <person name="Karaoz U."/>
            <person name="Brodie E.L."/>
            <person name="Williams K.H."/>
            <person name="Hubbard S.S."/>
            <person name="Banfield J.F."/>
        </authorList>
    </citation>
    <scope>NUCLEOTIDE SEQUENCE [LARGE SCALE GENOMIC DNA]</scope>
</reference>
<dbReference type="EMBL" id="MFLW01000009">
    <property type="protein sequence ID" value="OGG78382.1"/>
    <property type="molecule type" value="Genomic_DNA"/>
</dbReference>
<evidence type="ECO:0000313" key="1">
    <source>
        <dbReference type="EMBL" id="OGG78382.1"/>
    </source>
</evidence>
<name>A0A1F6EXW6_9BACT</name>
<protein>
    <submittedName>
        <fullName evidence="1">Uncharacterized protein</fullName>
    </submittedName>
</protein>
<comment type="caution">
    <text evidence="1">The sequence shown here is derived from an EMBL/GenBank/DDBJ whole genome shotgun (WGS) entry which is preliminary data.</text>
</comment>
<gene>
    <name evidence="1" type="ORF">A3A36_00305</name>
</gene>
<dbReference type="AlphaFoldDB" id="A0A1F6EXW6"/>
<organism evidence="1 2">
    <name type="scientific">Candidatus Kaiserbacteria bacterium RIFCSPLOWO2_01_FULL_52_12b</name>
    <dbReference type="NCBI Taxonomy" id="1798509"/>
    <lineage>
        <taxon>Bacteria</taxon>
        <taxon>Candidatus Kaiseribacteriota</taxon>
    </lineage>
</organism>
<dbReference type="Proteomes" id="UP000178811">
    <property type="component" value="Unassembled WGS sequence"/>
</dbReference>
<accession>A0A1F6EXW6</accession>